<evidence type="ECO:0000259" key="8">
    <source>
        <dbReference type="PROSITE" id="PS50023"/>
    </source>
</evidence>
<evidence type="ECO:0000313" key="9">
    <source>
        <dbReference type="EMBL" id="KAF7784431.1"/>
    </source>
</evidence>
<dbReference type="PANTHER" id="PTHR24215:SF35">
    <property type="entry name" value="MUSCLE LIM PROTEIN MLP84B"/>
    <property type="match status" value="1"/>
</dbReference>
<feature type="compositionally biased region" description="Basic and acidic residues" evidence="7">
    <location>
        <begin position="38"/>
        <end position="52"/>
    </location>
</feature>
<comment type="subcellular location">
    <subcellularLocation>
        <location evidence="1">Nucleus</location>
    </subcellularLocation>
</comment>
<dbReference type="CDD" id="cd08368">
    <property type="entry name" value="LIM"/>
    <property type="match status" value="1"/>
</dbReference>
<evidence type="ECO:0000256" key="2">
    <source>
        <dbReference type="ARBA" id="ARBA00022723"/>
    </source>
</evidence>
<dbReference type="GO" id="GO:0046872">
    <property type="term" value="F:metal ion binding"/>
    <property type="evidence" value="ECO:0007669"/>
    <property type="project" value="UniProtKB-KW"/>
</dbReference>
<dbReference type="GO" id="GO:0005737">
    <property type="term" value="C:cytoplasm"/>
    <property type="evidence" value="ECO:0007669"/>
    <property type="project" value="TreeGrafter"/>
</dbReference>
<feature type="region of interest" description="Disordered" evidence="7">
    <location>
        <begin position="841"/>
        <end position="876"/>
    </location>
</feature>
<name>A0A8H7FB25_AGABI</name>
<reference evidence="9 10" key="1">
    <citation type="journal article" name="Sci. Rep.">
        <title>Telomere-to-telomere assembled and centromere annotated genomes of the two main subspecies of the button mushroom Agaricus bisporus reveal especially polymorphic chromosome ends.</title>
        <authorList>
            <person name="Sonnenberg A.S.M."/>
            <person name="Sedaghat-Telgerd N."/>
            <person name="Lavrijssen B."/>
            <person name="Ohm R.A."/>
            <person name="Hendrickx P.M."/>
            <person name="Scholtmeijer K."/>
            <person name="Baars J.J.P."/>
            <person name="van Peer A."/>
        </authorList>
    </citation>
    <scope>NUCLEOTIDE SEQUENCE [LARGE SCALE GENOMIC DNA]</scope>
    <source>
        <strain evidence="9 10">H119_p4</strain>
    </source>
</reference>
<feature type="region of interest" description="Disordered" evidence="7">
    <location>
        <begin position="268"/>
        <end position="304"/>
    </location>
</feature>
<evidence type="ECO:0000256" key="4">
    <source>
        <dbReference type="ARBA" id="ARBA00022833"/>
    </source>
</evidence>
<dbReference type="AlphaFoldDB" id="A0A8H7FB25"/>
<keyword evidence="4 6" id="KW-0862">Zinc</keyword>
<accession>A0A8H7FB25</accession>
<gene>
    <name evidence="9" type="ORF">Agabi119p4_596</name>
</gene>
<evidence type="ECO:0000256" key="6">
    <source>
        <dbReference type="PROSITE-ProRule" id="PRU00125"/>
    </source>
</evidence>
<keyword evidence="3" id="KW-0677">Repeat</keyword>
<evidence type="ECO:0000256" key="3">
    <source>
        <dbReference type="ARBA" id="ARBA00022737"/>
    </source>
</evidence>
<dbReference type="EMBL" id="JABXXO010000001">
    <property type="protein sequence ID" value="KAF7784431.1"/>
    <property type="molecule type" value="Genomic_DNA"/>
</dbReference>
<keyword evidence="2 6" id="KW-0479">Metal-binding</keyword>
<evidence type="ECO:0000256" key="5">
    <source>
        <dbReference type="ARBA" id="ARBA00023242"/>
    </source>
</evidence>
<feature type="compositionally biased region" description="Polar residues" evidence="7">
    <location>
        <begin position="276"/>
        <end position="297"/>
    </location>
</feature>
<sequence>MGFCRRCGDIVNGQRCNKCGGSVVAPAVSWNQALPQEEQDKWSKTYVSRERSISPVRPRAKSTSRQLEGPSTPSHSPTPSAKFFPRGVGAHITGSSALDSRITDHISSASMRSTRPLKPTLTGPKPESGILPSLNDTTLSKVYGSVLQPKESLTTHSCATCATPFLPDATIYPDPTLPESDEPRFLCRQCFIVGGGSKGLCPTCSKPVTILKAEGGFVYAADRYWHKKCFNCEGCTKNIGECPMLDLLGRPSCADCFDTCLSREPLTPKRSAVAPDQSSPSIKQRNPGGYSSSSGVSNKLRDSSSAIEELEQRLGIARSREGSPVIEELSQRLSSIGKDYQFRASPTCPPHAQPNRLNGSPNPGRRLERLKSLEFNEQIDSSPLSTFGSPRRTLSSPTPTTEAVEEMKKRFLRHSMESPALSTATLLEPFPGTPLSPLRPSYPSASPRTNSMLRTPVLTSEILSPSSSTPDLISDFSDTLTQSSFSGVDSPPRISEPLLGQSHDYGHTVPVHSDEAIAEGTKTTLTSPDQTYQSTIKLKPQATTTPVKTSIPTGASEQVGSTSATTMCAKCDRPLFALKDGGRFVTVPGEKDTDVPQTYHEDCFCCALCGHTFKESGSGQAMFVKSPAGPAHVECAPPTKVVIHKSPSAGSLRPSNESMLPKKFTASKIPLASSQKSSNYHGSSRLERPFPVVPTTSSSSPRFGSRTVCPGCNKSVSPMERGVVPGPQGSKWHAGCLVCGGKRPPSTSMAWMLGRGEEKKKEPGCGKKLDSAAKADIDGRIWCRQCLLMLGVGGSPQTTPTGALASNGTFTTQLTGTTTIARQFTGLGGGDTGLFKQLTGGPGSISPTRSLSPTKQLSHAGPGVRPRPKSVIGMRSSKSLDEGRGMFLVRNLTDISYSNHGESGA</sequence>
<evidence type="ECO:0000256" key="1">
    <source>
        <dbReference type="ARBA" id="ARBA00004123"/>
    </source>
</evidence>
<proteinExistence type="predicted"/>
<protein>
    <recommendedName>
        <fullName evidence="8">LIM zinc-binding domain-containing protein</fullName>
    </recommendedName>
</protein>
<feature type="region of interest" description="Disordered" evidence="7">
    <location>
        <begin position="379"/>
        <end position="403"/>
    </location>
</feature>
<feature type="domain" description="LIM zinc-binding" evidence="8">
    <location>
        <begin position="199"/>
        <end position="263"/>
    </location>
</feature>
<feature type="compositionally biased region" description="Polar residues" evidence="7">
    <location>
        <begin position="379"/>
        <end position="388"/>
    </location>
</feature>
<feature type="compositionally biased region" description="Low complexity" evidence="7">
    <location>
        <begin position="689"/>
        <end position="701"/>
    </location>
</feature>
<feature type="compositionally biased region" description="Low complexity" evidence="7">
    <location>
        <begin position="70"/>
        <end position="80"/>
    </location>
</feature>
<keyword evidence="5" id="KW-0539">Nucleus</keyword>
<feature type="compositionally biased region" description="Low complexity" evidence="7">
    <location>
        <begin position="389"/>
        <end position="401"/>
    </location>
</feature>
<comment type="caution">
    <text evidence="9">The sequence shown here is derived from an EMBL/GenBank/DDBJ whole genome shotgun (WGS) entry which is preliminary data.</text>
</comment>
<feature type="region of interest" description="Disordered" evidence="7">
    <location>
        <begin position="670"/>
        <end position="701"/>
    </location>
</feature>
<feature type="compositionally biased region" description="Polar residues" evidence="7">
    <location>
        <begin position="845"/>
        <end position="857"/>
    </location>
</feature>
<dbReference type="Proteomes" id="UP000629468">
    <property type="component" value="Unassembled WGS sequence"/>
</dbReference>
<dbReference type="PROSITE" id="PS50023">
    <property type="entry name" value="LIM_DOMAIN_2"/>
    <property type="match status" value="1"/>
</dbReference>
<evidence type="ECO:0000313" key="10">
    <source>
        <dbReference type="Proteomes" id="UP000629468"/>
    </source>
</evidence>
<dbReference type="PANTHER" id="PTHR24215">
    <property type="entry name" value="RHO-GTPASE-ACTIVATING PROTEIN LRG1"/>
    <property type="match status" value="1"/>
</dbReference>
<feature type="region of interest" description="Disordered" evidence="7">
    <location>
        <begin position="111"/>
        <end position="133"/>
    </location>
</feature>
<dbReference type="GO" id="GO:0030695">
    <property type="term" value="F:GTPase regulator activity"/>
    <property type="evidence" value="ECO:0007669"/>
    <property type="project" value="UniProtKB-ARBA"/>
</dbReference>
<evidence type="ECO:0000256" key="7">
    <source>
        <dbReference type="SAM" id="MobiDB-lite"/>
    </source>
</evidence>
<feature type="region of interest" description="Disordered" evidence="7">
    <location>
        <begin position="38"/>
        <end position="84"/>
    </location>
</feature>
<feature type="compositionally biased region" description="Polar residues" evidence="7">
    <location>
        <begin position="672"/>
        <end position="682"/>
    </location>
</feature>
<organism evidence="9 10">
    <name type="scientific">Agaricus bisporus var. burnettii</name>
    <dbReference type="NCBI Taxonomy" id="192524"/>
    <lineage>
        <taxon>Eukaryota</taxon>
        <taxon>Fungi</taxon>
        <taxon>Dikarya</taxon>
        <taxon>Basidiomycota</taxon>
        <taxon>Agaricomycotina</taxon>
        <taxon>Agaricomycetes</taxon>
        <taxon>Agaricomycetidae</taxon>
        <taxon>Agaricales</taxon>
        <taxon>Agaricineae</taxon>
        <taxon>Agaricaceae</taxon>
        <taxon>Agaricus</taxon>
    </lineage>
</organism>
<dbReference type="SMART" id="SM00132">
    <property type="entry name" value="LIM"/>
    <property type="match status" value="3"/>
</dbReference>
<dbReference type="GO" id="GO:0030036">
    <property type="term" value="P:actin cytoskeleton organization"/>
    <property type="evidence" value="ECO:0007669"/>
    <property type="project" value="TreeGrafter"/>
</dbReference>
<keyword evidence="6" id="KW-0440">LIM domain</keyword>
<dbReference type="Gene3D" id="2.10.110.10">
    <property type="entry name" value="Cysteine Rich Protein"/>
    <property type="match status" value="3"/>
</dbReference>
<dbReference type="GO" id="GO:0005634">
    <property type="term" value="C:nucleus"/>
    <property type="evidence" value="ECO:0007669"/>
    <property type="project" value="UniProtKB-SubCell"/>
</dbReference>
<dbReference type="InterPro" id="IPR001781">
    <property type="entry name" value="Znf_LIM"/>
</dbReference>
<feature type="region of interest" description="Disordered" evidence="7">
    <location>
        <begin position="341"/>
        <end position="366"/>
    </location>
</feature>
<dbReference type="PROSITE" id="PS00478">
    <property type="entry name" value="LIM_DOMAIN_1"/>
    <property type="match status" value="1"/>
</dbReference>